<proteinExistence type="predicted"/>
<sequence>MEEVKLVTNGRSENGGRERNIAMIYSEARNCGKSLSLQPFAYLQGATVPQPIIFAGGNETTSDITLNVMIRAVSSTTLVSLFDDPKMTASLSEYLYQIQGRRPVDATPPRPDFEIATAASRNEMISRHIKRCTGETRTAKQISNKMRSLRRKIIREIKIEMKDQDERTLAKTLARMESMTDSEVVFEFVVEKSSLSIDNDRYSSPHPDPLSALPGTQTEETITNEQQILQILTLGNQVKELLAECSDSKKQLIECRKNLSGARVYKGKNKRSQEPGRRSCNQKKYVNGGKDIVAEEP</sequence>
<comment type="caution">
    <text evidence="2">The sequence shown here is derived from an EMBL/GenBank/DDBJ whole genome shotgun (WGS) entry which is preliminary data.</text>
</comment>
<keyword evidence="3" id="KW-1185">Reference proteome</keyword>
<dbReference type="Proteomes" id="UP001152795">
    <property type="component" value="Unassembled WGS sequence"/>
</dbReference>
<dbReference type="GO" id="GO:0003700">
    <property type="term" value="F:DNA-binding transcription factor activity"/>
    <property type="evidence" value="ECO:0007669"/>
    <property type="project" value="InterPro"/>
</dbReference>
<accession>A0A7D9DJR6</accession>
<organism evidence="2 3">
    <name type="scientific">Paramuricea clavata</name>
    <name type="common">Red gorgonian</name>
    <name type="synonym">Violescent sea-whip</name>
    <dbReference type="NCBI Taxonomy" id="317549"/>
    <lineage>
        <taxon>Eukaryota</taxon>
        <taxon>Metazoa</taxon>
        <taxon>Cnidaria</taxon>
        <taxon>Anthozoa</taxon>
        <taxon>Octocorallia</taxon>
        <taxon>Malacalcyonacea</taxon>
        <taxon>Plexauridae</taxon>
        <taxon>Paramuricea</taxon>
    </lineage>
</organism>
<evidence type="ECO:0000259" key="1">
    <source>
        <dbReference type="Pfam" id="PF01285"/>
    </source>
</evidence>
<protein>
    <submittedName>
        <fullName evidence="2">Transcriptional enhancer factor TEF-5</fullName>
    </submittedName>
</protein>
<gene>
    <name evidence="2" type="ORF">PACLA_8A006765</name>
</gene>
<evidence type="ECO:0000313" key="3">
    <source>
        <dbReference type="Proteomes" id="UP001152795"/>
    </source>
</evidence>
<name>A0A7D9DJR6_PARCT</name>
<dbReference type="InterPro" id="IPR000818">
    <property type="entry name" value="TEA/ATTS_dom"/>
</dbReference>
<reference evidence="2" key="1">
    <citation type="submission" date="2020-04" db="EMBL/GenBank/DDBJ databases">
        <authorList>
            <person name="Alioto T."/>
            <person name="Alioto T."/>
            <person name="Gomez Garrido J."/>
        </authorList>
    </citation>
    <scope>NUCLEOTIDE SEQUENCE</scope>
    <source>
        <strain evidence="2">A484AB</strain>
    </source>
</reference>
<feature type="non-terminal residue" evidence="2">
    <location>
        <position position="1"/>
    </location>
</feature>
<evidence type="ECO:0000313" key="2">
    <source>
        <dbReference type="EMBL" id="CAB3987551.1"/>
    </source>
</evidence>
<dbReference type="Pfam" id="PF01285">
    <property type="entry name" value="TEA"/>
    <property type="match status" value="1"/>
</dbReference>
<feature type="domain" description="TEA" evidence="1">
    <location>
        <begin position="118"/>
        <end position="151"/>
    </location>
</feature>
<dbReference type="AlphaFoldDB" id="A0A7D9DJR6"/>
<dbReference type="InterPro" id="IPR038096">
    <property type="entry name" value="TEA/ATTS_sf"/>
</dbReference>
<dbReference type="EMBL" id="CACRXK020001193">
    <property type="protein sequence ID" value="CAB3987551.1"/>
    <property type="molecule type" value="Genomic_DNA"/>
</dbReference>
<dbReference type="Gene3D" id="6.10.20.40">
    <property type="entry name" value="TEA/ATTS domain"/>
    <property type="match status" value="1"/>
</dbReference>